<dbReference type="InterPro" id="IPR002121">
    <property type="entry name" value="HRDC_dom"/>
</dbReference>
<dbReference type="PROSITE" id="PS50967">
    <property type="entry name" value="HRDC"/>
    <property type="match status" value="1"/>
</dbReference>
<dbReference type="InterPro" id="IPR010997">
    <property type="entry name" value="HRDC-like_sf"/>
</dbReference>
<dbReference type="AlphaFoldDB" id="A0A382MGS0"/>
<name>A0A382MGS0_9ZZZZ</name>
<proteinExistence type="predicted"/>
<dbReference type="GO" id="GO:0003676">
    <property type="term" value="F:nucleic acid binding"/>
    <property type="evidence" value="ECO:0007669"/>
    <property type="project" value="InterPro"/>
</dbReference>
<gene>
    <name evidence="2" type="ORF">METZ01_LOCUS299811</name>
</gene>
<evidence type="ECO:0000313" key="2">
    <source>
        <dbReference type="EMBL" id="SVC46957.1"/>
    </source>
</evidence>
<dbReference type="Gene3D" id="1.10.150.80">
    <property type="entry name" value="HRDC domain"/>
    <property type="match status" value="1"/>
</dbReference>
<dbReference type="EMBL" id="UINC01092943">
    <property type="protein sequence ID" value="SVC46957.1"/>
    <property type="molecule type" value="Genomic_DNA"/>
</dbReference>
<feature type="domain" description="HRDC" evidence="1">
    <location>
        <begin position="46"/>
        <end position="129"/>
    </location>
</feature>
<reference evidence="2" key="1">
    <citation type="submission" date="2018-05" db="EMBL/GenBank/DDBJ databases">
        <authorList>
            <person name="Lanie J.A."/>
            <person name="Ng W.-L."/>
            <person name="Kazmierczak K.M."/>
            <person name="Andrzejewski T.M."/>
            <person name="Davidsen T.M."/>
            <person name="Wayne K.J."/>
            <person name="Tettelin H."/>
            <person name="Glass J.I."/>
            <person name="Rusch D."/>
            <person name="Podicherti R."/>
            <person name="Tsui H.-C.T."/>
            <person name="Winkler M.E."/>
        </authorList>
    </citation>
    <scope>NUCLEOTIDE SEQUENCE</scope>
</reference>
<protein>
    <recommendedName>
        <fullName evidence="1">HRDC domain-containing protein</fullName>
    </recommendedName>
</protein>
<dbReference type="SUPFAM" id="SSF47819">
    <property type="entry name" value="HRDC-like"/>
    <property type="match status" value="1"/>
</dbReference>
<dbReference type="InterPro" id="IPR044876">
    <property type="entry name" value="HRDC_dom_sf"/>
</dbReference>
<dbReference type="GO" id="GO:0000166">
    <property type="term" value="F:nucleotide binding"/>
    <property type="evidence" value="ECO:0007669"/>
    <property type="project" value="InterPro"/>
</dbReference>
<accession>A0A382MGS0</accession>
<organism evidence="2">
    <name type="scientific">marine metagenome</name>
    <dbReference type="NCBI Taxonomy" id="408172"/>
    <lineage>
        <taxon>unclassified sequences</taxon>
        <taxon>metagenomes</taxon>
        <taxon>ecological metagenomes</taxon>
    </lineage>
</organism>
<sequence>MVNNRFRNLKLPDDDKLRILEKTCICHECACPVNLENSVVRRPFTDSDIKSDAQLEEKLRAFRSEAAGVKPNYIVFDNKMLGQLVRIRPTFPFELCTVDGFPEGGERLRKYGENILDIILKHEEEEEEGMVADNKLLMACNDCSRGGPPDSPPREPRAALEGPPFYWIVDPTGTDTITGRITGHLFKEELGESDND</sequence>
<dbReference type="Pfam" id="PF00570">
    <property type="entry name" value="HRDC"/>
    <property type="match status" value="1"/>
</dbReference>
<evidence type="ECO:0000259" key="1">
    <source>
        <dbReference type="PROSITE" id="PS50967"/>
    </source>
</evidence>